<dbReference type="GO" id="GO:0046740">
    <property type="term" value="P:transport of virus in host, cell to cell"/>
    <property type="evidence" value="ECO:0007669"/>
    <property type="project" value="UniProtKB-KW"/>
</dbReference>
<dbReference type="Proteomes" id="UP000204253">
    <property type="component" value="Genome"/>
</dbReference>
<dbReference type="GeneID" id="22203890"/>
<dbReference type="Pfam" id="PF01573">
    <property type="entry name" value="Bromo_MP"/>
    <property type="match status" value="1"/>
</dbReference>
<evidence type="ECO:0000256" key="1">
    <source>
        <dbReference type="ARBA" id="ARBA00004621"/>
    </source>
</evidence>
<keyword evidence="4" id="KW-0916">Viral movement protein</keyword>
<evidence type="ECO:0000256" key="2">
    <source>
        <dbReference type="ARBA" id="ARBA00014660"/>
    </source>
</evidence>
<dbReference type="RefSeq" id="YP_009104372.1">
    <property type="nucleotide sequence ID" value="NC_025481.1"/>
</dbReference>
<keyword evidence="3" id="KW-0813">Transport</keyword>
<comment type="function">
    <text evidence="6">Transports viral genome to neighboring plant cells directly through plasmosdesmata, without any budding. The movement protein allows efficient cell to cell propagation, by bypassing the host cell wall barrier. Acts by forming a tubular structure at the host plasmodesmata, enlarging it enough to allow free passage of virion capsids.</text>
</comment>
<protein>
    <recommendedName>
        <fullName evidence="2">Movement protein</fullName>
    </recommendedName>
    <alternativeName>
        <fullName evidence="7">Protein 3A</fullName>
    </alternativeName>
</protein>
<sequence length="277" mass="31448">MALSDNHTSDFTIVESSMQELQQVTEELHTLLLSKEMQNLPTKGRHVLHLQNLPKSNVLKLESKEQRSFLAKTNDKLKKRVYRDVGRMFFVYVPIIQKTSSGLLTLKLQNSDTGEVSDIATDIPANEAFVLMDRWGRSLVDNAELNLLYSVYCPDLRPQARVGEMVCFWDESMSRQQVYSERGNPIMFPIEETKPVQYLKDKKLLMSMVRARIAAGAEGESDLGPSPLSVERLGDKRKVLTIKPKESGSTSGLLVEEKKNFQKEKVPVRTENDFVQG</sequence>
<organism evidence="8 9">
    <name type="scientific">Lilac leaf chlorosis virus</name>
    <dbReference type="NCBI Taxonomy" id="722755"/>
    <lineage>
        <taxon>Viruses</taxon>
        <taxon>Riboviria</taxon>
        <taxon>Orthornavirae</taxon>
        <taxon>Kitrinoviricota</taxon>
        <taxon>Alsuviricetes</taxon>
        <taxon>Martellivirales</taxon>
        <taxon>Bromoviridae</taxon>
        <taxon>Ilarvirus</taxon>
        <taxon>Ilarvirus LLCV</taxon>
    </lineage>
</organism>
<dbReference type="KEGG" id="vg:22203890"/>
<dbReference type="EMBL" id="FN669169">
    <property type="protein sequence ID" value="CBJ94501.1"/>
    <property type="molecule type" value="Genomic_RNA"/>
</dbReference>
<reference evidence="9" key="2">
    <citation type="journal article" date="2012" name="Arch. Virol.">
        <title>Sequence analysis of RNA 1 of lilac leaf chlorosis virus supports a close relationship to subgroup 3 ilarviruses.</title>
        <authorList>
            <person name="James D."/>
            <person name="Varga A."/>
        </authorList>
    </citation>
    <scope>NUCLEOTIDE SEQUENCE [LARGE SCALE GENOMIC DNA]</scope>
</reference>
<proteinExistence type="predicted"/>
<evidence type="ECO:0000256" key="5">
    <source>
        <dbReference type="ARBA" id="ARBA00023081"/>
    </source>
</evidence>
<keyword evidence="5" id="KW-1031">Host cell junction</keyword>
<dbReference type="InterPro" id="IPR002538">
    <property type="entry name" value="Bromo_MP"/>
</dbReference>
<evidence type="ECO:0000256" key="4">
    <source>
        <dbReference type="ARBA" id="ARBA00023031"/>
    </source>
</evidence>
<evidence type="ECO:0000313" key="8">
    <source>
        <dbReference type="EMBL" id="CBJ94501.1"/>
    </source>
</evidence>
<dbReference type="GO" id="GO:0044219">
    <property type="term" value="C:host cell plasmodesma"/>
    <property type="evidence" value="ECO:0007669"/>
    <property type="project" value="UniProtKB-SubCell"/>
</dbReference>
<evidence type="ECO:0000256" key="6">
    <source>
        <dbReference type="ARBA" id="ARBA00025275"/>
    </source>
</evidence>
<dbReference type="OrthoDB" id="10970at10239"/>
<keyword evidence="9" id="KW-1185">Reference proteome</keyword>
<evidence type="ECO:0000256" key="3">
    <source>
        <dbReference type="ARBA" id="ARBA00022448"/>
    </source>
</evidence>
<comment type="subcellular location">
    <subcellularLocation>
        <location evidence="1">Host cell junction</location>
        <location evidence="1">Host plasmodesma</location>
    </subcellularLocation>
</comment>
<reference evidence="8 9" key="1">
    <citation type="journal article" date="2010" name="Arch. Virol.">
        <title>Sequence analysis of RNA 2 and RNA 3 of lilac leaf chlorosis virus: a putative new member of the genus Ilarvirus.</title>
        <authorList>
            <person name="James D."/>
            <person name="Varga A."/>
            <person name="Leippi L."/>
            <person name="Godkin S."/>
            <person name="Masters C."/>
        </authorList>
    </citation>
    <scope>NUCLEOTIDE SEQUENCE [LARGE SCALE GENOMIC DNA]</scope>
</reference>
<evidence type="ECO:0000256" key="7">
    <source>
        <dbReference type="ARBA" id="ARBA00032603"/>
    </source>
</evidence>
<accession>D6CHU2</accession>
<name>D6CHU2_9BROM</name>
<evidence type="ECO:0000313" key="9">
    <source>
        <dbReference type="Proteomes" id="UP000204253"/>
    </source>
</evidence>